<dbReference type="OrthoDB" id="10048422at2759"/>
<reference evidence="3" key="1">
    <citation type="submission" date="2021-02" db="EMBL/GenBank/DDBJ databases">
        <authorList>
            <person name="Nowell W R."/>
        </authorList>
    </citation>
    <scope>NUCLEOTIDE SEQUENCE</scope>
</reference>
<dbReference type="Proteomes" id="UP000663852">
    <property type="component" value="Unassembled WGS sequence"/>
</dbReference>
<dbReference type="EMBL" id="CAJNOR010001399">
    <property type="protein sequence ID" value="CAF1136085.1"/>
    <property type="molecule type" value="Genomic_DNA"/>
</dbReference>
<dbReference type="Proteomes" id="UP000663828">
    <property type="component" value="Unassembled WGS sequence"/>
</dbReference>
<comment type="caution">
    <text evidence="3">The sequence shown here is derived from an EMBL/GenBank/DDBJ whole genome shotgun (WGS) entry which is preliminary data.</text>
</comment>
<evidence type="ECO:0000313" key="5">
    <source>
        <dbReference type="Proteomes" id="UP000663852"/>
    </source>
</evidence>
<sequence length="280" mass="29831">MQCSCLALRLNAVGWNCNDRCQMIMNYSQNNIGLVHSSDTTYSFLIIPPKQPTTSSSTTTTTSSSTTTTTTTTSSSSTRTTSSSTKTTSSSSTTTTTTSSSSTRTTSSSTTTTTTTSSSSSTTTTATIQSLQSAQISPGSLTIAYWTMYSYSYLATRSTTVTLKFAFLASVSYAWFLDDISVRSSDGNDKLTNGNFEASSSLVAWSSGNTGVCLSNYGLTTSQYHSSSKSFYSACGLGSPWISQSLTVTSGQLYNVSFWVYLQQILPIGFGSEQITVNIQ</sequence>
<dbReference type="EMBL" id="CAJNOJ010000370">
    <property type="protein sequence ID" value="CAF1420837.1"/>
    <property type="molecule type" value="Genomic_DNA"/>
</dbReference>
<name>A0A815MFB9_ADIRI</name>
<evidence type="ECO:0000256" key="1">
    <source>
        <dbReference type="SAM" id="MobiDB-lite"/>
    </source>
</evidence>
<protein>
    <submittedName>
        <fullName evidence="3">Uncharacterized protein</fullName>
    </submittedName>
</protein>
<dbReference type="AlphaFoldDB" id="A0A815MFB9"/>
<gene>
    <name evidence="3" type="ORF">EDS130_LOCUS37464</name>
    <name evidence="2" type="ORF">XAT740_LOCUS20161</name>
</gene>
<organism evidence="3 5">
    <name type="scientific">Adineta ricciae</name>
    <name type="common">Rotifer</name>
    <dbReference type="NCBI Taxonomy" id="249248"/>
    <lineage>
        <taxon>Eukaryota</taxon>
        <taxon>Metazoa</taxon>
        <taxon>Spiralia</taxon>
        <taxon>Gnathifera</taxon>
        <taxon>Rotifera</taxon>
        <taxon>Eurotatoria</taxon>
        <taxon>Bdelloidea</taxon>
        <taxon>Adinetida</taxon>
        <taxon>Adinetidae</taxon>
        <taxon>Adineta</taxon>
    </lineage>
</organism>
<keyword evidence="4" id="KW-1185">Reference proteome</keyword>
<dbReference type="Gene3D" id="2.60.120.260">
    <property type="entry name" value="Galactose-binding domain-like"/>
    <property type="match status" value="1"/>
</dbReference>
<evidence type="ECO:0000313" key="4">
    <source>
        <dbReference type="Proteomes" id="UP000663828"/>
    </source>
</evidence>
<evidence type="ECO:0000313" key="2">
    <source>
        <dbReference type="EMBL" id="CAF1136085.1"/>
    </source>
</evidence>
<feature type="region of interest" description="Disordered" evidence="1">
    <location>
        <begin position="48"/>
        <end position="121"/>
    </location>
</feature>
<evidence type="ECO:0000313" key="3">
    <source>
        <dbReference type="EMBL" id="CAF1420837.1"/>
    </source>
</evidence>
<proteinExistence type="predicted"/>
<feature type="compositionally biased region" description="Low complexity" evidence="1">
    <location>
        <begin position="53"/>
        <end position="121"/>
    </location>
</feature>
<accession>A0A815MFB9</accession>